<evidence type="ECO:0000313" key="3">
    <source>
        <dbReference type="Proteomes" id="UP000664169"/>
    </source>
</evidence>
<feature type="compositionally biased region" description="Basic and acidic residues" evidence="1">
    <location>
        <begin position="1050"/>
        <end position="1060"/>
    </location>
</feature>
<accession>A0A8H3EUY8</accession>
<comment type="caution">
    <text evidence="2">The sequence shown here is derived from an EMBL/GenBank/DDBJ whole genome shotgun (WGS) entry which is preliminary data.</text>
</comment>
<keyword evidence="3" id="KW-1185">Reference proteome</keyword>
<dbReference type="Proteomes" id="UP000664169">
    <property type="component" value="Unassembled WGS sequence"/>
</dbReference>
<dbReference type="OrthoDB" id="1577640at2759"/>
<reference evidence="2" key="1">
    <citation type="submission" date="2021-03" db="EMBL/GenBank/DDBJ databases">
        <authorList>
            <person name="Tagirdzhanova G."/>
        </authorList>
    </citation>
    <scope>NUCLEOTIDE SEQUENCE</scope>
</reference>
<protein>
    <submittedName>
        <fullName evidence="2">Uncharacterized protein</fullName>
    </submittedName>
</protein>
<feature type="region of interest" description="Disordered" evidence="1">
    <location>
        <begin position="99"/>
        <end position="134"/>
    </location>
</feature>
<sequence length="1147" mass="128137">MLMEGKSATDDNMSNNAITSESHSDPPKNCKENNNNSGTFESATGAGEDSIPQTSHPTVIRRPGQALAAAPRHHNPLSYPRYSPLPNHGLRSAYSTIHAQKLSMRSAKRNDRERIQSNPTGPEKKVDSSIANPEELRQHRERRIEAMATTLSSWIEIECQKQNQDSFGSEANIANLLRDFASRFGFEGSSKACLEAMIFIHQYSTAIAAVVQARVHKYQKKDSQHGSTRELVKNKVMTFEEKIANWSPSQEPRSLGEQDPRNSAFYKLVSISRAFIWLQDRIRKLVDLTYIESAANAIANAVVKQIPHQYGAAWGISPECCWFEIRVNWDLSTFVREQTTVKERGAEEAETISLEHVEHTITITGSATNAQALTCGEYLEQIWPRYGTTILQLIKLAAQNPDKEAAIRQDTGTLTQFSAIKSISAHQSPDYLLFRVAGELHACAEMCEILAWITSALQASPFGPKVCACEPFFSVAPRENGALSRQPRQICVNIDIDFTLKQLKGFTPGSCWHDMFNNPVVVTGYPILRRAKVDTGLEMSLGIVSAVLRTQRITMIDNRIYIKAFSAMLIPIEQVGDTILWHYIYAASGNYLQYSQDSVEHATGIRPEALAKYRCIVGYCSEAKLNAGSPNASLSIEESGLDPPTQSFALKGFSISGGQFISLAGTVTIGNKDPSLRIAFVGKPIVDKLEWISKQFVVLWDCGEDRGWLVDGLSALLYMIRVYLNERRNSLFGPTLLLEPEDIYEPTEPYPLAAARFFWDHDWKNMKLKLSFRRFEDSQEHVATIETQDSTQSKEGQNQGKGKTTFVYLQDRVEDLLETLFYTIELQTKLAEREGIYYKGHLRKHLEGWDFIDLATNHFQFQPVAKKFPCTSVPWIDLVRSINAIVLFGRGFGEIIEPADPGSVCSHWAVVPKGQNYLCACVKTLQSMMKRHNGYITSNAVNLTSKYVWHNPNGNFVPCTCRERVGVKPQNCVQIIWPSSLPSISSQRQAPLQSDGAVVFGTHSTFRWFRGYKGEAVLGLPPDDEAPKSPAALATIDEDSRSLAPTTNMKDVETSTHSDTDGSSNRITPTPIESTSSNTSVELMVEAASTSQSLQTILRQGKRKAIADTHRETPEPAFWGLKRRARSFSLSYRKFSQNDPPEDQGLS</sequence>
<evidence type="ECO:0000256" key="1">
    <source>
        <dbReference type="SAM" id="MobiDB-lite"/>
    </source>
</evidence>
<name>A0A8H3EUY8_9LECA</name>
<gene>
    <name evidence="2" type="ORF">GOMPHAMPRED_007784</name>
</gene>
<dbReference type="AlphaFoldDB" id="A0A8H3EUY8"/>
<dbReference type="EMBL" id="CAJPDQ010000007">
    <property type="protein sequence ID" value="CAF9912837.1"/>
    <property type="molecule type" value="Genomic_DNA"/>
</dbReference>
<feature type="compositionally biased region" description="Polar residues" evidence="1">
    <location>
        <begin position="1061"/>
        <end position="1078"/>
    </location>
</feature>
<feature type="compositionally biased region" description="Polar residues" evidence="1">
    <location>
        <begin position="10"/>
        <end position="21"/>
    </location>
</feature>
<evidence type="ECO:0000313" key="2">
    <source>
        <dbReference type="EMBL" id="CAF9912837.1"/>
    </source>
</evidence>
<proteinExistence type="predicted"/>
<feature type="compositionally biased region" description="Basic and acidic residues" evidence="1">
    <location>
        <begin position="22"/>
        <end position="31"/>
    </location>
</feature>
<feature type="region of interest" description="Disordered" evidence="1">
    <location>
        <begin position="1"/>
        <end position="84"/>
    </location>
</feature>
<feature type="region of interest" description="Disordered" evidence="1">
    <location>
        <begin position="1020"/>
        <end position="1078"/>
    </location>
</feature>
<organism evidence="2 3">
    <name type="scientific">Gomphillus americanus</name>
    <dbReference type="NCBI Taxonomy" id="1940652"/>
    <lineage>
        <taxon>Eukaryota</taxon>
        <taxon>Fungi</taxon>
        <taxon>Dikarya</taxon>
        <taxon>Ascomycota</taxon>
        <taxon>Pezizomycotina</taxon>
        <taxon>Lecanoromycetes</taxon>
        <taxon>OSLEUM clade</taxon>
        <taxon>Ostropomycetidae</taxon>
        <taxon>Ostropales</taxon>
        <taxon>Graphidaceae</taxon>
        <taxon>Gomphilloideae</taxon>
        <taxon>Gomphillus</taxon>
    </lineage>
</organism>
<feature type="compositionally biased region" description="Polar residues" evidence="1">
    <location>
        <begin position="32"/>
        <end position="42"/>
    </location>
</feature>